<dbReference type="GO" id="GO:0016829">
    <property type="term" value="F:lyase activity"/>
    <property type="evidence" value="ECO:0007669"/>
    <property type="project" value="UniProtKB-KW"/>
</dbReference>
<gene>
    <name evidence="3" type="ORF">BJ991_001898</name>
</gene>
<protein>
    <submittedName>
        <fullName evidence="3">Catechol 2,3-dioxygenase-like lactoylglutathione lyase family enzyme</fullName>
    </submittedName>
</protein>
<dbReference type="AlphaFoldDB" id="A0A7Y9KJK4"/>
<organism evidence="3 4">
    <name type="scientific">Microbacterium immunditiarum</name>
    <dbReference type="NCBI Taxonomy" id="337480"/>
    <lineage>
        <taxon>Bacteria</taxon>
        <taxon>Bacillati</taxon>
        <taxon>Actinomycetota</taxon>
        <taxon>Actinomycetes</taxon>
        <taxon>Micrococcales</taxon>
        <taxon>Microbacteriaceae</taxon>
        <taxon>Microbacterium</taxon>
    </lineage>
</organism>
<name>A0A7Y9KJK4_9MICO</name>
<dbReference type="Proteomes" id="UP000576969">
    <property type="component" value="Unassembled WGS sequence"/>
</dbReference>
<keyword evidence="3" id="KW-0223">Dioxygenase</keyword>
<dbReference type="Pfam" id="PF00903">
    <property type="entry name" value="Glyoxalase"/>
    <property type="match status" value="1"/>
</dbReference>
<keyword evidence="3" id="KW-0456">Lyase</keyword>
<dbReference type="GO" id="GO:0051213">
    <property type="term" value="F:dioxygenase activity"/>
    <property type="evidence" value="ECO:0007669"/>
    <property type="project" value="UniProtKB-KW"/>
</dbReference>
<feature type="domain" description="Glyoxalase/fosfomycin resistance/dioxygenase" evidence="2">
    <location>
        <begin position="10"/>
        <end position="117"/>
    </location>
</feature>
<dbReference type="InterPro" id="IPR000335">
    <property type="entry name" value="Bleomycin-R"/>
</dbReference>
<evidence type="ECO:0000256" key="1">
    <source>
        <dbReference type="ARBA" id="ARBA00023251"/>
    </source>
</evidence>
<sequence length="126" mass="13891">MAERTVPILLSRDLAETLEFYRALGFENRGATPEEWNYLILGRGSAELHFSGDPSVDPFRTASMCYLYVDDADAVFREWEGVVVADPSTGSRMTGIADTDYGMREFAVVDRSGNLVRVGSPMATDA</sequence>
<accession>A0A7Y9KJK4</accession>
<keyword evidence="1" id="KW-0046">Antibiotic resistance</keyword>
<dbReference type="InterPro" id="IPR004360">
    <property type="entry name" value="Glyas_Fos-R_dOase_dom"/>
</dbReference>
<dbReference type="RefSeq" id="WP_179489491.1">
    <property type="nucleotide sequence ID" value="NZ_JACCBV010000001.1"/>
</dbReference>
<evidence type="ECO:0000313" key="3">
    <source>
        <dbReference type="EMBL" id="NYE19870.1"/>
    </source>
</evidence>
<keyword evidence="3" id="KW-0560">Oxidoreductase</keyword>
<reference evidence="3 4" key="1">
    <citation type="submission" date="2020-07" db="EMBL/GenBank/DDBJ databases">
        <title>Sequencing the genomes of 1000 actinobacteria strains.</title>
        <authorList>
            <person name="Klenk H.-P."/>
        </authorList>
    </citation>
    <scope>NUCLEOTIDE SEQUENCE [LARGE SCALE GENOMIC DNA]</scope>
    <source>
        <strain evidence="3 4">DSM 24662</strain>
    </source>
</reference>
<dbReference type="GO" id="GO:0046677">
    <property type="term" value="P:response to antibiotic"/>
    <property type="evidence" value="ECO:0007669"/>
    <property type="project" value="UniProtKB-KW"/>
</dbReference>
<evidence type="ECO:0000259" key="2">
    <source>
        <dbReference type="Pfam" id="PF00903"/>
    </source>
</evidence>
<comment type="caution">
    <text evidence="3">The sequence shown here is derived from an EMBL/GenBank/DDBJ whole genome shotgun (WGS) entry which is preliminary data.</text>
</comment>
<dbReference type="CDD" id="cd08349">
    <property type="entry name" value="BLMA_like"/>
    <property type="match status" value="1"/>
</dbReference>
<dbReference type="InterPro" id="IPR029068">
    <property type="entry name" value="Glyas_Bleomycin-R_OHBP_Dase"/>
</dbReference>
<dbReference type="SUPFAM" id="SSF54593">
    <property type="entry name" value="Glyoxalase/Bleomycin resistance protein/Dihydroxybiphenyl dioxygenase"/>
    <property type="match status" value="1"/>
</dbReference>
<evidence type="ECO:0000313" key="4">
    <source>
        <dbReference type="Proteomes" id="UP000576969"/>
    </source>
</evidence>
<proteinExistence type="predicted"/>
<dbReference type="EMBL" id="JACCBV010000001">
    <property type="protein sequence ID" value="NYE19870.1"/>
    <property type="molecule type" value="Genomic_DNA"/>
</dbReference>
<dbReference type="Gene3D" id="3.10.180.10">
    <property type="entry name" value="2,3-Dihydroxybiphenyl 1,2-Dioxygenase, domain 1"/>
    <property type="match status" value="1"/>
</dbReference>
<keyword evidence="4" id="KW-1185">Reference proteome</keyword>